<dbReference type="InterPro" id="IPR012600">
    <property type="entry name" value="Propeptide_C25"/>
</dbReference>
<protein>
    <recommendedName>
        <fullName evidence="1">Gingipain propeptide domain-containing protein</fullName>
    </recommendedName>
</protein>
<accession>A0A382WZI2</accession>
<organism evidence="2">
    <name type="scientific">marine metagenome</name>
    <dbReference type="NCBI Taxonomy" id="408172"/>
    <lineage>
        <taxon>unclassified sequences</taxon>
        <taxon>metagenomes</taxon>
        <taxon>ecological metagenomes</taxon>
    </lineage>
</organism>
<dbReference type="InterPro" id="IPR038490">
    <property type="entry name" value="Gingipain_propep_sf"/>
</dbReference>
<name>A0A382WZI2_9ZZZZ</name>
<proteinExistence type="predicted"/>
<dbReference type="GO" id="GO:0004197">
    <property type="term" value="F:cysteine-type endopeptidase activity"/>
    <property type="evidence" value="ECO:0007669"/>
    <property type="project" value="InterPro"/>
</dbReference>
<gene>
    <name evidence="2" type="ORF">METZ01_LOCUS416609</name>
</gene>
<evidence type="ECO:0000313" key="2">
    <source>
        <dbReference type="EMBL" id="SVD63755.1"/>
    </source>
</evidence>
<evidence type="ECO:0000259" key="1">
    <source>
        <dbReference type="Pfam" id="PF08126"/>
    </source>
</evidence>
<feature type="domain" description="Gingipain propeptide" evidence="1">
    <location>
        <begin position="46"/>
        <end position="207"/>
    </location>
</feature>
<sequence length="258" mass="29371">MKKIILLLIVFCLGFSADSENSNKFTYNKLSSNLSSLELEINLESTIEVGGYKKITNTNSNHTIEPGFPELPTHTAFYQVDPGKEYEVELVVYDSYLIENMVIYPHQGANKGGEPFLINNDFYLSEGVYPENNLMTSERMHSRGFDLISIEVIPYNFYPATNSLEVFTNIEILIHEVGQREEDVNLITKRSRIFDSLLENYVINFQSSDREEDYQNPSILYICGGSSCNYLNNLFEWRHEQGYIVNTASLGETGSSAS</sequence>
<feature type="non-terminal residue" evidence="2">
    <location>
        <position position="258"/>
    </location>
</feature>
<dbReference type="AlphaFoldDB" id="A0A382WZI2"/>
<dbReference type="EMBL" id="UINC01163442">
    <property type="protein sequence ID" value="SVD63755.1"/>
    <property type="molecule type" value="Genomic_DNA"/>
</dbReference>
<dbReference type="Gene3D" id="2.60.40.3800">
    <property type="match status" value="1"/>
</dbReference>
<dbReference type="Pfam" id="PF08126">
    <property type="entry name" value="Propeptide_C25"/>
    <property type="match status" value="1"/>
</dbReference>
<reference evidence="2" key="1">
    <citation type="submission" date="2018-05" db="EMBL/GenBank/DDBJ databases">
        <authorList>
            <person name="Lanie J.A."/>
            <person name="Ng W.-L."/>
            <person name="Kazmierczak K.M."/>
            <person name="Andrzejewski T.M."/>
            <person name="Davidsen T.M."/>
            <person name="Wayne K.J."/>
            <person name="Tettelin H."/>
            <person name="Glass J.I."/>
            <person name="Rusch D."/>
            <person name="Podicherti R."/>
            <person name="Tsui H.-C.T."/>
            <person name="Winkler M.E."/>
        </authorList>
    </citation>
    <scope>NUCLEOTIDE SEQUENCE</scope>
</reference>